<evidence type="ECO:0000256" key="1">
    <source>
        <dbReference type="ARBA" id="ARBA00001946"/>
    </source>
</evidence>
<evidence type="ECO:0000313" key="4">
    <source>
        <dbReference type="EMBL" id="MBB1161255.1"/>
    </source>
</evidence>
<evidence type="ECO:0000256" key="3">
    <source>
        <dbReference type="ARBA" id="ARBA00022842"/>
    </source>
</evidence>
<dbReference type="SUPFAM" id="SSF56784">
    <property type="entry name" value="HAD-like"/>
    <property type="match status" value="1"/>
</dbReference>
<reference evidence="4 5" key="1">
    <citation type="submission" date="2020-08" db="EMBL/GenBank/DDBJ databases">
        <title>Aquariorum lacteus gen. nov., sp. nov., a new member of the family Comamonadaceae, isolated from freshwater aquarium.</title>
        <authorList>
            <person name="Chun S.-J."/>
        </authorList>
    </citation>
    <scope>NUCLEOTIDE SEQUENCE [LARGE SCALE GENOMIC DNA]</scope>
    <source>
        <strain evidence="4 5">SJAQ100</strain>
    </source>
</reference>
<proteinExistence type="predicted"/>
<dbReference type="AlphaFoldDB" id="A0A839HGP9"/>
<dbReference type="EMBL" id="JACIVI010000001">
    <property type="protein sequence ID" value="MBB1161255.1"/>
    <property type="molecule type" value="Genomic_DNA"/>
</dbReference>
<comment type="cofactor">
    <cofactor evidence="1">
        <name>Mg(2+)</name>
        <dbReference type="ChEBI" id="CHEBI:18420"/>
    </cofactor>
</comment>
<dbReference type="NCBIfam" id="TIGR01509">
    <property type="entry name" value="HAD-SF-IA-v3"/>
    <property type="match status" value="1"/>
</dbReference>
<accession>A0A839HGP9</accession>
<keyword evidence="5" id="KW-1185">Reference proteome</keyword>
<dbReference type="Pfam" id="PF00702">
    <property type="entry name" value="Hydrolase"/>
    <property type="match status" value="1"/>
</dbReference>
<organism evidence="4 5">
    <name type="scientific">Aquariibacter albus</name>
    <dbReference type="NCBI Taxonomy" id="2759899"/>
    <lineage>
        <taxon>Bacteria</taxon>
        <taxon>Pseudomonadati</taxon>
        <taxon>Pseudomonadota</taxon>
        <taxon>Betaproteobacteria</taxon>
        <taxon>Burkholderiales</taxon>
        <taxon>Sphaerotilaceae</taxon>
        <taxon>Aquariibacter</taxon>
    </lineage>
</organism>
<dbReference type="SFLD" id="SFLDS00003">
    <property type="entry name" value="Haloacid_Dehalogenase"/>
    <property type="match status" value="1"/>
</dbReference>
<keyword evidence="3" id="KW-0460">Magnesium</keyword>
<dbReference type="RefSeq" id="WP_182661885.1">
    <property type="nucleotide sequence ID" value="NZ_JACIVI010000001.1"/>
</dbReference>
<sequence length="247" mass="26346">MRADALLPTLPPVDPARLGALTLDLDDTLWPIGPTLARAEQALADWLAREAPATASAWPPARMLVLREQVGRAHPALAHDLSALRRLTLEQALRSAGDDPGRAGEAFEVFLAARQRVDLYPGVAEALDRLAARWPLYALSNGNADLAKTGVGRWFRGSLSAREAGVAKPDPRIFHQACQRLGQAPAAVLHIGDDLRADVLGARGAGLRAAWLRPAAQADPGQPACWQGVDLPALSHWLLGSPPSVPR</sequence>
<gene>
    <name evidence="4" type="ORF">H4F90_04585</name>
</gene>
<dbReference type="InterPro" id="IPR023214">
    <property type="entry name" value="HAD_sf"/>
</dbReference>
<dbReference type="PANTHER" id="PTHR46470">
    <property type="entry name" value="N-ACYLNEURAMINATE-9-PHOSPHATASE"/>
    <property type="match status" value="1"/>
</dbReference>
<dbReference type="SFLD" id="SFLDG01129">
    <property type="entry name" value="C1.5:_HAD__Beta-PGM__Phosphata"/>
    <property type="match status" value="1"/>
</dbReference>
<evidence type="ECO:0000256" key="2">
    <source>
        <dbReference type="ARBA" id="ARBA00022801"/>
    </source>
</evidence>
<name>A0A839HGP9_9BURK</name>
<dbReference type="Gene3D" id="3.40.50.1000">
    <property type="entry name" value="HAD superfamily/HAD-like"/>
    <property type="match status" value="1"/>
</dbReference>
<dbReference type="InterPro" id="IPR051400">
    <property type="entry name" value="HAD-like_hydrolase"/>
</dbReference>
<dbReference type="NCBIfam" id="TIGR01549">
    <property type="entry name" value="HAD-SF-IA-v1"/>
    <property type="match status" value="1"/>
</dbReference>
<protein>
    <submittedName>
        <fullName evidence="4">HAD-IA family hydrolase</fullName>
    </submittedName>
</protein>
<dbReference type="InterPro" id="IPR006439">
    <property type="entry name" value="HAD-SF_hydro_IA"/>
</dbReference>
<dbReference type="InterPro" id="IPR036412">
    <property type="entry name" value="HAD-like_sf"/>
</dbReference>
<dbReference type="Gene3D" id="1.20.120.1600">
    <property type="match status" value="1"/>
</dbReference>
<comment type="caution">
    <text evidence="4">The sequence shown here is derived from an EMBL/GenBank/DDBJ whole genome shotgun (WGS) entry which is preliminary data.</text>
</comment>
<dbReference type="GO" id="GO:0009231">
    <property type="term" value="P:riboflavin biosynthetic process"/>
    <property type="evidence" value="ECO:0007669"/>
    <property type="project" value="TreeGrafter"/>
</dbReference>
<dbReference type="Proteomes" id="UP000586093">
    <property type="component" value="Unassembled WGS sequence"/>
</dbReference>
<evidence type="ECO:0000313" key="5">
    <source>
        <dbReference type="Proteomes" id="UP000586093"/>
    </source>
</evidence>
<dbReference type="PANTHER" id="PTHR46470:SF4">
    <property type="entry name" value="5-AMINO-6-(5-PHOSPHO-D-RIBITYLAMINO)URACIL PHOSPHATASE YIGB"/>
    <property type="match status" value="1"/>
</dbReference>
<dbReference type="GO" id="GO:0016787">
    <property type="term" value="F:hydrolase activity"/>
    <property type="evidence" value="ECO:0007669"/>
    <property type="project" value="UniProtKB-KW"/>
</dbReference>
<keyword evidence="2 4" id="KW-0378">Hydrolase</keyword>